<accession>A0A0F8Z3V0</accession>
<proteinExistence type="predicted"/>
<protein>
    <recommendedName>
        <fullName evidence="2">HTH cro/C1-type domain-containing protein</fullName>
    </recommendedName>
</protein>
<reference evidence="1" key="1">
    <citation type="journal article" date="2015" name="Nature">
        <title>Complex archaea that bridge the gap between prokaryotes and eukaryotes.</title>
        <authorList>
            <person name="Spang A."/>
            <person name="Saw J.H."/>
            <person name="Jorgensen S.L."/>
            <person name="Zaremba-Niedzwiedzka K."/>
            <person name="Martijn J."/>
            <person name="Lind A.E."/>
            <person name="van Eijk R."/>
            <person name="Schleper C."/>
            <person name="Guy L."/>
            <person name="Ettema T.J."/>
        </authorList>
    </citation>
    <scope>NUCLEOTIDE SEQUENCE</scope>
</reference>
<comment type="caution">
    <text evidence="1">The sequence shown here is derived from an EMBL/GenBank/DDBJ whole genome shotgun (WGS) entry which is preliminary data.</text>
</comment>
<dbReference type="AlphaFoldDB" id="A0A0F8Z3V0"/>
<name>A0A0F8Z3V0_9ZZZZ</name>
<evidence type="ECO:0000313" key="1">
    <source>
        <dbReference type="EMBL" id="KKK88373.1"/>
    </source>
</evidence>
<organism evidence="1">
    <name type="scientific">marine sediment metagenome</name>
    <dbReference type="NCBI Taxonomy" id="412755"/>
    <lineage>
        <taxon>unclassified sequences</taxon>
        <taxon>metagenomes</taxon>
        <taxon>ecological metagenomes</taxon>
    </lineage>
</organism>
<gene>
    <name evidence="1" type="ORF">LCGC14_2743800</name>
</gene>
<evidence type="ECO:0008006" key="2">
    <source>
        <dbReference type="Google" id="ProtNLM"/>
    </source>
</evidence>
<sequence>MNIKIFAQALTADQRRKLVKLAGTNIAYFSQISNGHRKASSDLARELVRASKQLFPNDDERWLTLHGVRPDIWKQDEAA</sequence>
<dbReference type="EMBL" id="LAZR01049980">
    <property type="protein sequence ID" value="KKK88373.1"/>
    <property type="molecule type" value="Genomic_DNA"/>
</dbReference>